<dbReference type="EMBL" id="CACRZD030000013">
    <property type="protein sequence ID" value="CAA6669745.1"/>
    <property type="molecule type" value="Genomic_DNA"/>
</dbReference>
<organism evidence="2">
    <name type="scientific">Spirodela intermedia</name>
    <name type="common">Intermediate duckweed</name>
    <dbReference type="NCBI Taxonomy" id="51605"/>
    <lineage>
        <taxon>Eukaryota</taxon>
        <taxon>Viridiplantae</taxon>
        <taxon>Streptophyta</taxon>
        <taxon>Embryophyta</taxon>
        <taxon>Tracheophyta</taxon>
        <taxon>Spermatophyta</taxon>
        <taxon>Magnoliopsida</taxon>
        <taxon>Liliopsida</taxon>
        <taxon>Araceae</taxon>
        <taxon>Lemnoideae</taxon>
        <taxon>Spirodela</taxon>
    </lineage>
</organism>
<gene>
    <name evidence="2" type="ORF">SI7747_13016148</name>
</gene>
<evidence type="ECO:0000313" key="2">
    <source>
        <dbReference type="EMBL" id="CAA2630502.1"/>
    </source>
</evidence>
<feature type="compositionally biased region" description="Polar residues" evidence="1">
    <location>
        <begin position="1"/>
        <end position="10"/>
    </location>
</feature>
<proteinExistence type="predicted"/>
<name>A0A7I8JIZ5_SPIIN</name>
<sequence>MTWHLRSSATCREERERERERRERERERERGRDERCSVGRGERERGNFILRSVQQEEALHCIRYLSGGDDSSPDGSSSS</sequence>
<accession>A0A7I8JIZ5</accession>
<feature type="region of interest" description="Disordered" evidence="1">
    <location>
        <begin position="1"/>
        <end position="39"/>
    </location>
</feature>
<keyword evidence="3" id="KW-1185">Reference proteome</keyword>
<evidence type="ECO:0000256" key="1">
    <source>
        <dbReference type="SAM" id="MobiDB-lite"/>
    </source>
</evidence>
<evidence type="ECO:0000313" key="3">
    <source>
        <dbReference type="Proteomes" id="UP001189122"/>
    </source>
</evidence>
<protein>
    <submittedName>
        <fullName evidence="2">Uncharacterized protein</fullName>
    </submittedName>
</protein>
<dbReference type="EMBL" id="LR743600">
    <property type="protein sequence ID" value="CAA2630502.1"/>
    <property type="molecule type" value="Genomic_DNA"/>
</dbReference>
<feature type="compositionally biased region" description="Basic and acidic residues" evidence="1">
    <location>
        <begin position="11"/>
        <end position="39"/>
    </location>
</feature>
<reference evidence="2 3" key="1">
    <citation type="submission" date="2019-12" db="EMBL/GenBank/DDBJ databases">
        <authorList>
            <person name="Scholz U."/>
            <person name="Mascher M."/>
            <person name="Fiebig A."/>
        </authorList>
    </citation>
    <scope>NUCLEOTIDE SEQUENCE</scope>
</reference>
<dbReference type="Proteomes" id="UP001189122">
    <property type="component" value="Unassembled WGS sequence"/>
</dbReference>
<dbReference type="AlphaFoldDB" id="A0A7I8JIZ5"/>